<evidence type="ECO:0000256" key="1">
    <source>
        <dbReference type="SAM" id="Phobius"/>
    </source>
</evidence>
<feature type="transmembrane region" description="Helical" evidence="1">
    <location>
        <begin position="250"/>
        <end position="267"/>
    </location>
</feature>
<feature type="transmembrane region" description="Helical" evidence="1">
    <location>
        <begin position="51"/>
        <end position="75"/>
    </location>
</feature>
<evidence type="ECO:0000313" key="3">
    <source>
        <dbReference type="Proteomes" id="UP000075714"/>
    </source>
</evidence>
<name>A0A150GR64_GONPE</name>
<feature type="transmembrane region" description="Helical" evidence="1">
    <location>
        <begin position="22"/>
        <end position="44"/>
    </location>
</feature>
<dbReference type="EMBL" id="LSYV01000011">
    <property type="protein sequence ID" value="KXZ52301.1"/>
    <property type="molecule type" value="Genomic_DNA"/>
</dbReference>
<dbReference type="Proteomes" id="UP000075714">
    <property type="component" value="Unassembled WGS sequence"/>
</dbReference>
<evidence type="ECO:0000313" key="2">
    <source>
        <dbReference type="EMBL" id="KXZ52301.1"/>
    </source>
</evidence>
<proteinExistence type="predicted"/>
<keyword evidence="1" id="KW-1133">Transmembrane helix</keyword>
<keyword evidence="1" id="KW-0472">Membrane</keyword>
<dbReference type="AlphaFoldDB" id="A0A150GR64"/>
<keyword evidence="3" id="KW-1185">Reference proteome</keyword>
<feature type="transmembrane region" description="Helical" evidence="1">
    <location>
        <begin position="95"/>
        <end position="118"/>
    </location>
</feature>
<keyword evidence="1" id="KW-0812">Transmembrane</keyword>
<feature type="transmembrane region" description="Helical" evidence="1">
    <location>
        <begin position="130"/>
        <end position="150"/>
    </location>
</feature>
<feature type="transmembrane region" description="Helical" evidence="1">
    <location>
        <begin position="207"/>
        <end position="230"/>
    </location>
</feature>
<feature type="transmembrane region" description="Helical" evidence="1">
    <location>
        <begin position="287"/>
        <end position="306"/>
    </location>
</feature>
<sequence>MALLNKAPFRPATILSAPDKPLSIGAVGGTAGFVVTAAAAARLFRGGFSPAVLLGGTAAGCAAGVAFGAAAPAVAELVCSGSSQALSKAYEVAVVGWPYAFRGLQAGSVLGLVAAWTLIKPRDISAGARWAVHGGLWGAAVATAGAYGAYKMSGLDAARLKDKAFRDAVGADFRWSADFMKFALMAACFFTLSNVKASGGAATMGELLMISFALFATVSSLREAACKAHTAALHALPPAGAVTLHALERGTLAGVLLGALPALLGALECSTRFGTHKYTPYAPAAQLAPVGFAILGAAATGAYAWFQLNNMDTAGQQQLADRLQRPGSQTYGIGRKDTPRPPAILYNDEITLVLGYALYKHLPPGADKLARGLTLLPALNLIAVLIAMEIYAHMGGRLDILPQPSGSVVLVAEQPEAAAATSD</sequence>
<gene>
    <name evidence="2" type="ORF">GPECTOR_10g933</name>
</gene>
<feature type="transmembrane region" description="Helical" evidence="1">
    <location>
        <begin position="369"/>
        <end position="392"/>
    </location>
</feature>
<reference evidence="3" key="1">
    <citation type="journal article" date="2016" name="Nat. Commun.">
        <title>The Gonium pectorale genome demonstrates co-option of cell cycle regulation during the evolution of multicellularity.</title>
        <authorList>
            <person name="Hanschen E.R."/>
            <person name="Marriage T.N."/>
            <person name="Ferris P.J."/>
            <person name="Hamaji T."/>
            <person name="Toyoda A."/>
            <person name="Fujiyama A."/>
            <person name="Neme R."/>
            <person name="Noguchi H."/>
            <person name="Minakuchi Y."/>
            <person name="Suzuki M."/>
            <person name="Kawai-Toyooka H."/>
            <person name="Smith D.R."/>
            <person name="Sparks H."/>
            <person name="Anderson J."/>
            <person name="Bakaric R."/>
            <person name="Luria V."/>
            <person name="Karger A."/>
            <person name="Kirschner M.W."/>
            <person name="Durand P.M."/>
            <person name="Michod R.E."/>
            <person name="Nozaki H."/>
            <person name="Olson B.J."/>
        </authorList>
    </citation>
    <scope>NUCLEOTIDE SEQUENCE [LARGE SCALE GENOMIC DNA]</scope>
    <source>
        <strain evidence="3">NIES-2863</strain>
    </source>
</reference>
<protein>
    <submittedName>
        <fullName evidence="2">Uncharacterized protein</fullName>
    </submittedName>
</protein>
<organism evidence="2 3">
    <name type="scientific">Gonium pectorale</name>
    <name type="common">Green alga</name>
    <dbReference type="NCBI Taxonomy" id="33097"/>
    <lineage>
        <taxon>Eukaryota</taxon>
        <taxon>Viridiplantae</taxon>
        <taxon>Chlorophyta</taxon>
        <taxon>core chlorophytes</taxon>
        <taxon>Chlorophyceae</taxon>
        <taxon>CS clade</taxon>
        <taxon>Chlamydomonadales</taxon>
        <taxon>Volvocaceae</taxon>
        <taxon>Gonium</taxon>
    </lineage>
</organism>
<comment type="caution">
    <text evidence="2">The sequence shown here is derived from an EMBL/GenBank/DDBJ whole genome shotgun (WGS) entry which is preliminary data.</text>
</comment>
<accession>A0A150GR64</accession>